<proteinExistence type="predicted"/>
<sequence>MHMRIAALNIRGNGGININDPRNKWVHVNQEMRDRRIAVLIVGEAHLNEERKEGVISMFGKLLHIEHSQLPDKPNAKGVAIVLNKRLMNSEKIKRWEIVPGQALQVQIEWHHGKALTILGIYAPNENGATNARFWKKIKDFYERNPQVPHPDVMAKADAEEAVLALDELKTVLKLYDGWRQTNPSERDYTYQHSNLKLARLDRIYVTKNLLESSREWRIEDPAIKTDHRLISVQITCDEAPETGRGRWSIPQAVLADKTFMTYATSELKTTAEGMMRIKTGQEARTDEHNAQTLFETYKQQIIEKARKRQKEIIPRINREIDALEKEQKAS</sequence>
<evidence type="ECO:0000313" key="1">
    <source>
        <dbReference type="EMBL" id="KAK0464009.1"/>
    </source>
</evidence>
<gene>
    <name evidence="1" type="ORF">IW261DRAFT_1575512</name>
</gene>
<keyword evidence="2" id="KW-1185">Reference proteome</keyword>
<dbReference type="AlphaFoldDB" id="A0AA39TUN4"/>
<protein>
    <recommendedName>
        <fullName evidence="3">Endonuclease/exonuclease/phosphatase domain-containing protein</fullName>
    </recommendedName>
</protein>
<dbReference type="Gene3D" id="3.60.10.10">
    <property type="entry name" value="Endonuclease/exonuclease/phosphatase"/>
    <property type="match status" value="1"/>
</dbReference>
<organism evidence="1 2">
    <name type="scientific">Armillaria novae-zelandiae</name>
    <dbReference type="NCBI Taxonomy" id="153914"/>
    <lineage>
        <taxon>Eukaryota</taxon>
        <taxon>Fungi</taxon>
        <taxon>Dikarya</taxon>
        <taxon>Basidiomycota</taxon>
        <taxon>Agaricomycotina</taxon>
        <taxon>Agaricomycetes</taxon>
        <taxon>Agaricomycetidae</taxon>
        <taxon>Agaricales</taxon>
        <taxon>Marasmiineae</taxon>
        <taxon>Physalacriaceae</taxon>
        <taxon>Armillaria</taxon>
    </lineage>
</organism>
<dbReference type="SUPFAM" id="SSF56219">
    <property type="entry name" value="DNase I-like"/>
    <property type="match status" value="1"/>
</dbReference>
<evidence type="ECO:0008006" key="3">
    <source>
        <dbReference type="Google" id="ProtNLM"/>
    </source>
</evidence>
<comment type="caution">
    <text evidence="1">The sequence shown here is derived from an EMBL/GenBank/DDBJ whole genome shotgun (WGS) entry which is preliminary data.</text>
</comment>
<name>A0AA39TUN4_9AGAR</name>
<accession>A0AA39TUN4</accession>
<reference evidence="1" key="1">
    <citation type="submission" date="2023-06" db="EMBL/GenBank/DDBJ databases">
        <authorList>
            <consortium name="Lawrence Berkeley National Laboratory"/>
            <person name="Ahrendt S."/>
            <person name="Sahu N."/>
            <person name="Indic B."/>
            <person name="Wong-Bajracharya J."/>
            <person name="Merenyi Z."/>
            <person name="Ke H.-M."/>
            <person name="Monk M."/>
            <person name="Kocsube S."/>
            <person name="Drula E."/>
            <person name="Lipzen A."/>
            <person name="Balint B."/>
            <person name="Henrissat B."/>
            <person name="Andreopoulos B."/>
            <person name="Martin F.M."/>
            <person name="Harder C.B."/>
            <person name="Rigling D."/>
            <person name="Ford K.L."/>
            <person name="Foster G.D."/>
            <person name="Pangilinan J."/>
            <person name="Papanicolaou A."/>
            <person name="Barry K."/>
            <person name="LaButti K."/>
            <person name="Viragh M."/>
            <person name="Koriabine M."/>
            <person name="Yan M."/>
            <person name="Riley R."/>
            <person name="Champramary S."/>
            <person name="Plett K.L."/>
            <person name="Tsai I.J."/>
            <person name="Slot J."/>
            <person name="Sipos G."/>
            <person name="Plett J."/>
            <person name="Nagy L.G."/>
            <person name="Grigoriev I.V."/>
        </authorList>
    </citation>
    <scope>NUCLEOTIDE SEQUENCE</scope>
    <source>
        <strain evidence="1">ICMP 16352</strain>
    </source>
</reference>
<dbReference type="InterPro" id="IPR036691">
    <property type="entry name" value="Endo/exonu/phosph_ase_sf"/>
</dbReference>
<dbReference type="EMBL" id="JAUEPR010000105">
    <property type="protein sequence ID" value="KAK0464009.1"/>
    <property type="molecule type" value="Genomic_DNA"/>
</dbReference>
<evidence type="ECO:0000313" key="2">
    <source>
        <dbReference type="Proteomes" id="UP001175227"/>
    </source>
</evidence>
<dbReference type="Proteomes" id="UP001175227">
    <property type="component" value="Unassembled WGS sequence"/>
</dbReference>